<dbReference type="SUPFAM" id="SSF55486">
    <property type="entry name" value="Metalloproteases ('zincins'), catalytic domain"/>
    <property type="match status" value="1"/>
</dbReference>
<feature type="active site" evidence="5">
    <location>
        <position position="45"/>
    </location>
</feature>
<dbReference type="InterPro" id="IPR000742">
    <property type="entry name" value="EGF"/>
</dbReference>
<dbReference type="PROSITE" id="PS00022">
    <property type="entry name" value="EGF_1"/>
    <property type="match status" value="1"/>
</dbReference>
<protein>
    <recommendedName>
        <fullName evidence="6">Metalloendopeptidase</fullName>
        <ecNumber evidence="6">3.4.24.-</ecNumber>
    </recommendedName>
</protein>
<dbReference type="GO" id="GO:0008270">
    <property type="term" value="F:zinc ion binding"/>
    <property type="evidence" value="ECO:0007669"/>
    <property type="project" value="UniProtKB-UniRule"/>
</dbReference>
<sequence length="209" mass="23383">LTESLQFSLRDHFLVAITAIVIGDVCDCGVDAECFIIEVGIISHEILHSLGIWHEQSRSDRDEYINVNYDNLFPGMEGNFEKRTEVVTSNLEQPYDLGSVMHYSSTAFARDQSTATITTRDGNYQHTIGQRKTLSFKDAKIINLQYCMGVCTRQLPCQNSGYTDPRECSECRCPEGYGGTFCEKVAESTIPDCGGELNATSTYQTLQME</sequence>
<dbReference type="WBParaSite" id="ASIM_0000368701-mRNA-1">
    <property type="protein sequence ID" value="ASIM_0000368701-mRNA-1"/>
    <property type="gene ID" value="ASIM_0000368701"/>
</dbReference>
<dbReference type="PRINTS" id="PR00480">
    <property type="entry name" value="ASTACIN"/>
</dbReference>
<dbReference type="InterPro" id="IPR006026">
    <property type="entry name" value="Peptidase_Metallo"/>
</dbReference>
<dbReference type="Pfam" id="PF01400">
    <property type="entry name" value="Astacin"/>
    <property type="match status" value="1"/>
</dbReference>
<dbReference type="PANTHER" id="PTHR10127:SF831">
    <property type="entry name" value="ZINC METALLOPROTEINASE NAS-37"/>
    <property type="match status" value="1"/>
</dbReference>
<feature type="binding site" evidence="5">
    <location>
        <position position="48"/>
    </location>
    <ligand>
        <name>Zn(2+)</name>
        <dbReference type="ChEBI" id="CHEBI:29105"/>
        <note>catalytic</note>
    </ligand>
</feature>
<evidence type="ECO:0000256" key="3">
    <source>
        <dbReference type="ARBA" id="ARBA00023049"/>
    </source>
</evidence>
<dbReference type="EC" id="3.4.24.-" evidence="6"/>
<name>A0A0M3J7Y8_ANISI</name>
<dbReference type="PROSITE" id="PS01186">
    <property type="entry name" value="EGF_2"/>
    <property type="match status" value="1"/>
</dbReference>
<proteinExistence type="predicted"/>
<feature type="domain" description="Peptidase M12A" evidence="7">
    <location>
        <begin position="1"/>
        <end position="152"/>
    </location>
</feature>
<keyword evidence="5 6" id="KW-0645">Protease</keyword>
<dbReference type="GO" id="GO:0006508">
    <property type="term" value="P:proteolysis"/>
    <property type="evidence" value="ECO:0007669"/>
    <property type="project" value="UniProtKB-KW"/>
</dbReference>
<accession>A0A0M3J7Y8</accession>
<feature type="binding site" evidence="5">
    <location>
        <position position="54"/>
    </location>
    <ligand>
        <name>Zn(2+)</name>
        <dbReference type="ChEBI" id="CHEBI:29105"/>
        <note>catalytic</note>
    </ligand>
</feature>
<evidence type="ECO:0000256" key="5">
    <source>
        <dbReference type="PROSITE-ProRule" id="PRU01211"/>
    </source>
</evidence>
<dbReference type="Gene3D" id="3.40.390.10">
    <property type="entry name" value="Collagenase (Catalytic Domain)"/>
    <property type="match status" value="1"/>
</dbReference>
<evidence type="ECO:0000313" key="8">
    <source>
        <dbReference type="WBParaSite" id="ASIM_0000368701-mRNA-1"/>
    </source>
</evidence>
<dbReference type="PROSITE" id="PS51864">
    <property type="entry name" value="ASTACIN"/>
    <property type="match status" value="1"/>
</dbReference>
<comment type="cofactor">
    <cofactor evidence="5 6">
        <name>Zn(2+)</name>
        <dbReference type="ChEBI" id="CHEBI:29105"/>
    </cofactor>
    <text evidence="5 6">Binds 1 zinc ion per subunit.</text>
</comment>
<evidence type="ECO:0000256" key="2">
    <source>
        <dbReference type="ARBA" id="ARBA00022833"/>
    </source>
</evidence>
<dbReference type="PANTHER" id="PTHR10127">
    <property type="entry name" value="DISCOIDIN, CUB, EGF, LAMININ , AND ZINC METALLOPROTEASE DOMAIN CONTAINING"/>
    <property type="match status" value="1"/>
</dbReference>
<comment type="caution">
    <text evidence="5">Lacks conserved residue(s) required for the propagation of feature annotation.</text>
</comment>
<evidence type="ECO:0000256" key="1">
    <source>
        <dbReference type="ARBA" id="ARBA00022723"/>
    </source>
</evidence>
<keyword evidence="1 5" id="KW-0479">Metal-binding</keyword>
<dbReference type="InterPro" id="IPR001506">
    <property type="entry name" value="Peptidase_M12A"/>
</dbReference>
<feature type="binding site" evidence="5">
    <location>
        <position position="44"/>
    </location>
    <ligand>
        <name>Zn(2+)</name>
        <dbReference type="ChEBI" id="CHEBI:29105"/>
        <note>catalytic</note>
    </ligand>
</feature>
<dbReference type="AlphaFoldDB" id="A0A0M3J7Y8"/>
<dbReference type="GO" id="GO:0004222">
    <property type="term" value="F:metalloendopeptidase activity"/>
    <property type="evidence" value="ECO:0007669"/>
    <property type="project" value="UniProtKB-UniRule"/>
</dbReference>
<dbReference type="InterPro" id="IPR024079">
    <property type="entry name" value="MetalloPept_cat_dom_sf"/>
</dbReference>
<dbReference type="SMART" id="SM00235">
    <property type="entry name" value="ZnMc"/>
    <property type="match status" value="1"/>
</dbReference>
<keyword evidence="5 6" id="KW-0378">Hydrolase</keyword>
<keyword evidence="2 5" id="KW-0862">Zinc</keyword>
<reference evidence="8" key="1">
    <citation type="submission" date="2017-02" db="UniProtKB">
        <authorList>
            <consortium name="WormBaseParasite"/>
        </authorList>
    </citation>
    <scope>IDENTIFICATION</scope>
</reference>
<evidence type="ECO:0000256" key="4">
    <source>
        <dbReference type="ARBA" id="ARBA00023157"/>
    </source>
</evidence>
<keyword evidence="3 5" id="KW-0482">Metalloprotease</keyword>
<evidence type="ECO:0000256" key="6">
    <source>
        <dbReference type="RuleBase" id="RU361183"/>
    </source>
</evidence>
<keyword evidence="4" id="KW-1015">Disulfide bond</keyword>
<organism evidence="8">
    <name type="scientific">Anisakis simplex</name>
    <name type="common">Herring worm</name>
    <dbReference type="NCBI Taxonomy" id="6269"/>
    <lineage>
        <taxon>Eukaryota</taxon>
        <taxon>Metazoa</taxon>
        <taxon>Ecdysozoa</taxon>
        <taxon>Nematoda</taxon>
        <taxon>Chromadorea</taxon>
        <taxon>Rhabditida</taxon>
        <taxon>Spirurina</taxon>
        <taxon>Ascaridomorpha</taxon>
        <taxon>Ascaridoidea</taxon>
        <taxon>Anisakidae</taxon>
        <taxon>Anisakis</taxon>
        <taxon>Anisakis simplex complex</taxon>
    </lineage>
</organism>
<evidence type="ECO:0000259" key="7">
    <source>
        <dbReference type="PROSITE" id="PS51864"/>
    </source>
</evidence>